<organism evidence="5 6">
    <name type="scientific">Candidatus Sulfuritelmatomonas gaucii</name>
    <dbReference type="NCBI Taxonomy" id="2043161"/>
    <lineage>
        <taxon>Bacteria</taxon>
        <taxon>Pseudomonadati</taxon>
        <taxon>Acidobacteriota</taxon>
        <taxon>Terriglobia</taxon>
        <taxon>Terriglobales</taxon>
        <taxon>Acidobacteriaceae</taxon>
        <taxon>Candidatus Sulfuritelmatomonas</taxon>
    </lineage>
</organism>
<reference evidence="6" key="1">
    <citation type="submission" date="2018-02" db="EMBL/GenBank/DDBJ databases">
        <authorList>
            <person name="Hausmann B."/>
        </authorList>
    </citation>
    <scope>NUCLEOTIDE SEQUENCE [LARGE SCALE GENOMIC DNA]</scope>
    <source>
        <strain evidence="6">Peat soil MAG SbA5</strain>
    </source>
</reference>
<dbReference type="EMBL" id="OKRB01000114">
    <property type="protein sequence ID" value="SPE26583.1"/>
    <property type="molecule type" value="Genomic_DNA"/>
</dbReference>
<keyword evidence="2" id="KW-0175">Coiled coil</keyword>
<name>A0A2N9LTY2_9BACT</name>
<feature type="transmembrane region" description="Helical" evidence="3">
    <location>
        <begin position="70"/>
        <end position="95"/>
    </location>
</feature>
<keyword evidence="3" id="KW-1133">Transmembrane helix</keyword>
<dbReference type="PANTHER" id="PTHR43156:SF2">
    <property type="entry name" value="STAGE II SPORULATION PROTEIN E"/>
    <property type="match status" value="1"/>
</dbReference>
<dbReference type="InterPro" id="IPR001932">
    <property type="entry name" value="PPM-type_phosphatase-like_dom"/>
</dbReference>
<dbReference type="Proteomes" id="UP000239735">
    <property type="component" value="Unassembled WGS sequence"/>
</dbReference>
<dbReference type="AlphaFoldDB" id="A0A2N9LTY2"/>
<feature type="transmembrane region" description="Helical" evidence="3">
    <location>
        <begin position="115"/>
        <end position="132"/>
    </location>
</feature>
<evidence type="ECO:0000313" key="5">
    <source>
        <dbReference type="EMBL" id="SPE26583.1"/>
    </source>
</evidence>
<dbReference type="InterPro" id="IPR052016">
    <property type="entry name" value="Bact_Sigma-Reg"/>
</dbReference>
<evidence type="ECO:0000256" key="1">
    <source>
        <dbReference type="ARBA" id="ARBA00022801"/>
    </source>
</evidence>
<evidence type="ECO:0000256" key="3">
    <source>
        <dbReference type="SAM" id="Phobius"/>
    </source>
</evidence>
<dbReference type="InterPro" id="IPR036457">
    <property type="entry name" value="PPM-type-like_dom_sf"/>
</dbReference>
<keyword evidence="1" id="KW-0378">Hydrolase</keyword>
<sequence length="395" mass="43816">MLPAFLRPKVLIRRQILCVALAAILGAFFWGIGQQINLSTLLLYSLMIGNLIMPATEALHFLYWRRRFPYNWLFFLLVVLVLLLPVYVVSSVVVWRFAPPTPQTLFHLLRTGWKLPFVVTFVFSALTYLFNISKDQLERRNRELQKSIEKGAAQLEVQEQELQRAREIQQSLLPKEIPQLAGFEVAGAWLPARTVSGDYYDVFKLDGHRLGICIADVAGKGVSAALLMANVQAAVHAFASSAESAASICSKVNRLLCENVAIGKFVTFLYGVLDSETQTFQYCNAGHLYPIHITGGAAQMVDEGGAVLGVFPAWVYKDTVIALRPGDRLLLFTDGITEAADGVETEFGEENLAALALVHRARPAAEMNKLLLAEVSRFCEARFHDDATLMVIAAK</sequence>
<protein>
    <recommendedName>
        <fullName evidence="4">PPM-type phosphatase domain-containing protein</fullName>
    </recommendedName>
</protein>
<feature type="domain" description="PPM-type phosphatase" evidence="4">
    <location>
        <begin position="180"/>
        <end position="394"/>
    </location>
</feature>
<dbReference type="PANTHER" id="PTHR43156">
    <property type="entry name" value="STAGE II SPORULATION PROTEIN E-RELATED"/>
    <property type="match status" value="1"/>
</dbReference>
<dbReference type="Pfam" id="PF07228">
    <property type="entry name" value="SpoIIE"/>
    <property type="match status" value="1"/>
</dbReference>
<feature type="transmembrane region" description="Helical" evidence="3">
    <location>
        <begin position="42"/>
        <end position="63"/>
    </location>
</feature>
<evidence type="ECO:0000259" key="4">
    <source>
        <dbReference type="SMART" id="SM00331"/>
    </source>
</evidence>
<dbReference type="SUPFAM" id="SSF81606">
    <property type="entry name" value="PP2C-like"/>
    <property type="match status" value="1"/>
</dbReference>
<evidence type="ECO:0000256" key="2">
    <source>
        <dbReference type="SAM" id="Coils"/>
    </source>
</evidence>
<gene>
    <name evidence="5" type="ORF">SBA5_550006</name>
</gene>
<dbReference type="GO" id="GO:0016791">
    <property type="term" value="F:phosphatase activity"/>
    <property type="evidence" value="ECO:0007669"/>
    <property type="project" value="TreeGrafter"/>
</dbReference>
<keyword evidence="3" id="KW-0812">Transmembrane</keyword>
<feature type="coiled-coil region" evidence="2">
    <location>
        <begin position="134"/>
        <end position="168"/>
    </location>
</feature>
<evidence type="ECO:0000313" key="6">
    <source>
        <dbReference type="Proteomes" id="UP000239735"/>
    </source>
</evidence>
<accession>A0A2N9LTY2</accession>
<feature type="transmembrane region" description="Helical" evidence="3">
    <location>
        <begin position="16"/>
        <end position="36"/>
    </location>
</feature>
<keyword evidence="3" id="KW-0472">Membrane</keyword>
<proteinExistence type="predicted"/>
<dbReference type="Gene3D" id="3.60.40.10">
    <property type="entry name" value="PPM-type phosphatase domain"/>
    <property type="match status" value="1"/>
</dbReference>
<dbReference type="SMART" id="SM00331">
    <property type="entry name" value="PP2C_SIG"/>
    <property type="match status" value="1"/>
</dbReference>